<reference evidence="6 7" key="1">
    <citation type="journal article" date="2024" name="Curr. Microbiol.">
        <title>Luteibacter sahnii sp. nov., A Novel Yellow-Colored Xanthomonadin Pigment Producing Probiotic Bacterium from Healthy Rice Seed Microbiome.</title>
        <authorList>
            <person name="Jaiswal G."/>
            <person name="Rana R."/>
            <person name="Nayak P.K."/>
            <person name="Chouhan R."/>
            <person name="Gandhi S.G."/>
            <person name="Patel H.K."/>
            <person name="Patil P.B."/>
        </authorList>
    </citation>
    <scope>NUCLEOTIDE SEQUENCE [LARGE SCALE GENOMIC DNA]</scope>
    <source>
        <strain evidence="6 7">PPL201</strain>
    </source>
</reference>
<dbReference type="InterPro" id="IPR036390">
    <property type="entry name" value="WH_DNA-bd_sf"/>
</dbReference>
<sequence length="301" mass="32606">MDQLLAIRVLVCAVESGSLAAAGRQLGLSPAMAGRHLRALEAQLNVRLLQRSTRTLTMTEAGQRYVERCKPILAELEDAAREVTDRDHALRGTLRVSAPITFGARRVGPTVARYLAAHPNMQVHLDLTDRHVDLLASGVDLAIRIGELSDNALTVRRVGTCHMVACAAPGYLQAHGVPAQPADLHRHACLAFKGAVSRGDWTFIGPDGHRQTGLPTVRMQADNMDILRTAAITNGGIVYGPDFALADALDDGTLVRVLTTYRTTSLPIHAIFPTARYIPRMVRDFVDRLSSDLNGESNGAR</sequence>
<dbReference type="SUPFAM" id="SSF53850">
    <property type="entry name" value="Periplasmic binding protein-like II"/>
    <property type="match status" value="1"/>
</dbReference>
<dbReference type="PROSITE" id="PS50931">
    <property type="entry name" value="HTH_LYSR"/>
    <property type="match status" value="1"/>
</dbReference>
<evidence type="ECO:0000256" key="2">
    <source>
        <dbReference type="ARBA" id="ARBA00023015"/>
    </source>
</evidence>
<dbReference type="PANTHER" id="PTHR30537:SF5">
    <property type="entry name" value="HTH-TYPE TRANSCRIPTIONAL ACTIVATOR TTDR-RELATED"/>
    <property type="match status" value="1"/>
</dbReference>
<dbReference type="SUPFAM" id="SSF46785">
    <property type="entry name" value="Winged helix' DNA-binding domain"/>
    <property type="match status" value="1"/>
</dbReference>
<keyword evidence="4" id="KW-0804">Transcription</keyword>
<dbReference type="InterPro" id="IPR005119">
    <property type="entry name" value="LysR_subst-bd"/>
</dbReference>
<dbReference type="Gene3D" id="1.10.10.10">
    <property type="entry name" value="Winged helix-like DNA-binding domain superfamily/Winged helix DNA-binding domain"/>
    <property type="match status" value="1"/>
</dbReference>
<evidence type="ECO:0000256" key="1">
    <source>
        <dbReference type="ARBA" id="ARBA00009437"/>
    </source>
</evidence>
<keyword evidence="2" id="KW-0805">Transcription regulation</keyword>
<organism evidence="6 7">
    <name type="scientific">Luteibacter sahnii</name>
    <dbReference type="NCBI Taxonomy" id="3021977"/>
    <lineage>
        <taxon>Bacteria</taxon>
        <taxon>Pseudomonadati</taxon>
        <taxon>Pseudomonadota</taxon>
        <taxon>Gammaproteobacteria</taxon>
        <taxon>Lysobacterales</taxon>
        <taxon>Rhodanobacteraceae</taxon>
        <taxon>Luteibacter</taxon>
    </lineage>
</organism>
<evidence type="ECO:0000259" key="5">
    <source>
        <dbReference type="PROSITE" id="PS50931"/>
    </source>
</evidence>
<evidence type="ECO:0000256" key="3">
    <source>
        <dbReference type="ARBA" id="ARBA00023125"/>
    </source>
</evidence>
<gene>
    <name evidence="6" type="ORF">P3W24_09035</name>
</gene>
<dbReference type="Pfam" id="PF03466">
    <property type="entry name" value="LysR_substrate"/>
    <property type="match status" value="1"/>
</dbReference>
<dbReference type="InterPro" id="IPR036388">
    <property type="entry name" value="WH-like_DNA-bd_sf"/>
</dbReference>
<dbReference type="InterPro" id="IPR058163">
    <property type="entry name" value="LysR-type_TF_proteobact-type"/>
</dbReference>
<comment type="caution">
    <text evidence="6">The sequence shown here is derived from an EMBL/GenBank/DDBJ whole genome shotgun (WGS) entry which is preliminary data.</text>
</comment>
<comment type="similarity">
    <text evidence="1">Belongs to the LysR transcriptional regulatory family.</text>
</comment>
<keyword evidence="3" id="KW-0238">DNA-binding</keyword>
<keyword evidence="7" id="KW-1185">Reference proteome</keyword>
<accession>A0ABT6BAH1</accession>
<dbReference type="Proteomes" id="UP001528850">
    <property type="component" value="Unassembled WGS sequence"/>
</dbReference>
<dbReference type="EMBL" id="JARJJS010000002">
    <property type="protein sequence ID" value="MDF4025106.1"/>
    <property type="molecule type" value="Genomic_DNA"/>
</dbReference>
<dbReference type="InterPro" id="IPR000847">
    <property type="entry name" value="LysR_HTH_N"/>
</dbReference>
<feature type="domain" description="HTH lysR-type" evidence="5">
    <location>
        <begin position="1"/>
        <end position="59"/>
    </location>
</feature>
<name>A0ABT6BAH1_9GAMM</name>
<dbReference type="Pfam" id="PF00126">
    <property type="entry name" value="HTH_1"/>
    <property type="match status" value="1"/>
</dbReference>
<proteinExistence type="inferred from homology"/>
<dbReference type="PANTHER" id="PTHR30537">
    <property type="entry name" value="HTH-TYPE TRANSCRIPTIONAL REGULATOR"/>
    <property type="match status" value="1"/>
</dbReference>
<evidence type="ECO:0000256" key="4">
    <source>
        <dbReference type="ARBA" id="ARBA00023163"/>
    </source>
</evidence>
<dbReference type="Gene3D" id="3.40.190.290">
    <property type="match status" value="1"/>
</dbReference>
<evidence type="ECO:0000313" key="7">
    <source>
        <dbReference type="Proteomes" id="UP001528850"/>
    </source>
</evidence>
<evidence type="ECO:0000313" key="6">
    <source>
        <dbReference type="EMBL" id="MDF4025106.1"/>
    </source>
</evidence>
<dbReference type="CDD" id="cd08422">
    <property type="entry name" value="PBP2_CrgA_like"/>
    <property type="match status" value="1"/>
</dbReference>
<protein>
    <submittedName>
        <fullName evidence="6">LysR family transcriptional regulator</fullName>
    </submittedName>
</protein>